<accession>A0A9J5Y7C4</accession>
<name>A0A9J5Y7C4_SOLCO</name>
<dbReference type="Proteomes" id="UP000824120">
    <property type="component" value="Chromosome 7"/>
</dbReference>
<evidence type="ECO:0000313" key="2">
    <source>
        <dbReference type="EMBL" id="KAG5595799.1"/>
    </source>
</evidence>
<dbReference type="EMBL" id="JACXVP010000007">
    <property type="protein sequence ID" value="KAG5595799.1"/>
    <property type="molecule type" value="Genomic_DNA"/>
</dbReference>
<feature type="compositionally biased region" description="Polar residues" evidence="1">
    <location>
        <begin position="91"/>
        <end position="117"/>
    </location>
</feature>
<keyword evidence="3" id="KW-1185">Reference proteome</keyword>
<evidence type="ECO:0000313" key="3">
    <source>
        <dbReference type="Proteomes" id="UP000824120"/>
    </source>
</evidence>
<dbReference type="AlphaFoldDB" id="A0A9J5Y7C4"/>
<dbReference type="OrthoDB" id="1642709at2759"/>
<protein>
    <submittedName>
        <fullName evidence="2">Uncharacterized protein</fullName>
    </submittedName>
</protein>
<evidence type="ECO:0000256" key="1">
    <source>
        <dbReference type="SAM" id="MobiDB-lite"/>
    </source>
</evidence>
<reference evidence="2 3" key="1">
    <citation type="submission" date="2020-09" db="EMBL/GenBank/DDBJ databases">
        <title>De no assembly of potato wild relative species, Solanum commersonii.</title>
        <authorList>
            <person name="Cho K."/>
        </authorList>
    </citation>
    <scope>NUCLEOTIDE SEQUENCE [LARGE SCALE GENOMIC DNA]</scope>
    <source>
        <strain evidence="2">LZ3.2</strain>
        <tissue evidence="2">Leaf</tissue>
    </source>
</reference>
<feature type="region of interest" description="Disordered" evidence="1">
    <location>
        <begin position="68"/>
        <end position="117"/>
    </location>
</feature>
<proteinExistence type="predicted"/>
<feature type="compositionally biased region" description="Polar residues" evidence="1">
    <location>
        <begin position="71"/>
        <end position="82"/>
    </location>
</feature>
<organism evidence="2 3">
    <name type="scientific">Solanum commersonii</name>
    <name type="common">Commerson's wild potato</name>
    <name type="synonym">Commerson's nightshade</name>
    <dbReference type="NCBI Taxonomy" id="4109"/>
    <lineage>
        <taxon>Eukaryota</taxon>
        <taxon>Viridiplantae</taxon>
        <taxon>Streptophyta</taxon>
        <taxon>Embryophyta</taxon>
        <taxon>Tracheophyta</taxon>
        <taxon>Spermatophyta</taxon>
        <taxon>Magnoliopsida</taxon>
        <taxon>eudicotyledons</taxon>
        <taxon>Gunneridae</taxon>
        <taxon>Pentapetalae</taxon>
        <taxon>asterids</taxon>
        <taxon>lamiids</taxon>
        <taxon>Solanales</taxon>
        <taxon>Solanaceae</taxon>
        <taxon>Solanoideae</taxon>
        <taxon>Solaneae</taxon>
        <taxon>Solanum</taxon>
    </lineage>
</organism>
<comment type="caution">
    <text evidence="2">The sequence shown here is derived from an EMBL/GenBank/DDBJ whole genome shotgun (WGS) entry which is preliminary data.</text>
</comment>
<gene>
    <name evidence="2" type="ORF">H5410_037031</name>
</gene>
<sequence>MKHPYDGTLLTLVQLWNSSFRLNTFSKVMIPTCPLEGAPLMTRKYVDWWPSQRLNTSQGNLRIILKKTKQDSTSISSKGASDQSKEKSHPSSKSQVKSNDTLQSKLRNHKLQTFSVV</sequence>